<evidence type="ECO:0000259" key="7">
    <source>
        <dbReference type="Pfam" id="PF17839"/>
    </source>
</evidence>
<dbReference type="eggNOG" id="COG1409">
    <property type="taxonomic scope" value="Bacteria"/>
</dbReference>
<dbReference type="KEGG" id="pgm:PGRAT_22270"/>
<proteinExistence type="inferred from homology"/>
<gene>
    <name evidence="8" type="ORF">PGRAT_22270</name>
</gene>
<feature type="chain" id="PRO_5001847169" description="Serine/threonine protein phosphatase" evidence="5">
    <location>
        <begin position="26"/>
        <end position="453"/>
    </location>
</feature>
<dbReference type="Gene3D" id="1.10.246.180">
    <property type="match status" value="1"/>
</dbReference>
<dbReference type="InterPro" id="IPR012365">
    <property type="entry name" value="Pesteras_lmo2642"/>
</dbReference>
<evidence type="ECO:0000256" key="4">
    <source>
        <dbReference type="ARBA" id="ARBA00025742"/>
    </source>
</evidence>
<keyword evidence="2" id="KW-0378">Hydrolase</keyword>
<sequence>MHISFRRLMLVTPLLALVSCSWPGAKTQLPQYRIQSGQDLAILTTTDTHYLSKSLTDYGPAFTQFLAAGDGKQLGYSEELIGALANDIAIRKPDAVIISGDLSNNGEKRSHQDLAKHLKAMEQDTGTRVYVIPGNHDILNPWARKFKGQRQYRADNVSPQKFRNLYQDFGYDEALLEDRDSLSYLAAPSGDLWLLMLDTSQYANNKELGHPQLDGRVAASTLEWIDECGKLAADSGAQIVAVMHHNLLDHSEFIQKGFTVNDNAGVIEALARNGINTALSGHIHIQDISKISRNDSSMYDIAGSALSVYPHQYGMLHYSSADHALDYSTFKLGMEMWAAAAGSPDENLLNWGTYSKQNFSKRSAARSFAQLSEDTAYAGYSEGELQAMADLAGRLNEIYLAGSAKSDLLAAVASDAFRLWQNAPPSGLKSYVLGIARLDPKDNQHLHIELAEH</sequence>
<dbReference type="PANTHER" id="PTHR42988:SF2">
    <property type="entry name" value="CYCLIC NUCLEOTIDE PHOSPHODIESTERASE CBUA0032-RELATED"/>
    <property type="match status" value="1"/>
</dbReference>
<evidence type="ECO:0000256" key="2">
    <source>
        <dbReference type="ARBA" id="ARBA00022801"/>
    </source>
</evidence>
<reference evidence="8 9" key="1">
    <citation type="submission" date="2014-08" db="EMBL/GenBank/DDBJ databases">
        <title>Comparative genomics of the Paenibacillus odorifer group.</title>
        <authorList>
            <person name="den Bakker H.C."/>
            <person name="Tsai Y.-C."/>
            <person name="Martin N."/>
            <person name="Korlach J."/>
            <person name="Wiedmann M."/>
        </authorList>
    </citation>
    <scope>NUCLEOTIDE SEQUENCE [LARGE SCALE GENOMIC DNA]</scope>
    <source>
        <strain evidence="8 9">DSM 15220</strain>
    </source>
</reference>
<keyword evidence="9" id="KW-1185">Reference proteome</keyword>
<dbReference type="InterPro" id="IPR029052">
    <property type="entry name" value="Metallo-depent_PP-like"/>
</dbReference>
<evidence type="ECO:0000313" key="8">
    <source>
        <dbReference type="EMBL" id="AIQ70070.1"/>
    </source>
</evidence>
<dbReference type="GO" id="GO:0016787">
    <property type="term" value="F:hydrolase activity"/>
    <property type="evidence" value="ECO:0007669"/>
    <property type="project" value="UniProtKB-KW"/>
</dbReference>
<evidence type="ECO:0008006" key="10">
    <source>
        <dbReference type="Google" id="ProtNLM"/>
    </source>
</evidence>
<evidence type="ECO:0000259" key="6">
    <source>
        <dbReference type="Pfam" id="PF00149"/>
    </source>
</evidence>
<accession>A0A089MCH7</accession>
<keyword evidence="5" id="KW-0732">Signal</keyword>
<dbReference type="SUPFAM" id="SSF56300">
    <property type="entry name" value="Metallo-dependent phosphatases"/>
    <property type="match status" value="1"/>
</dbReference>
<dbReference type="PROSITE" id="PS51257">
    <property type="entry name" value="PROKAR_LIPOPROTEIN"/>
    <property type="match status" value="1"/>
</dbReference>
<dbReference type="Gene3D" id="3.60.21.10">
    <property type="match status" value="1"/>
</dbReference>
<dbReference type="HOGENOM" id="CLU_033792_2_0_9"/>
<dbReference type="PIRSF" id="PIRSF034890">
    <property type="entry name" value="Pesteras_lmo2642"/>
    <property type="match status" value="1"/>
</dbReference>
<keyword evidence="3" id="KW-0408">Iron</keyword>
<evidence type="ECO:0000256" key="3">
    <source>
        <dbReference type="ARBA" id="ARBA00023004"/>
    </source>
</evidence>
<keyword evidence="1" id="KW-0479">Metal-binding</keyword>
<dbReference type="InterPro" id="IPR050884">
    <property type="entry name" value="CNP_phosphodiesterase-III"/>
</dbReference>
<evidence type="ECO:0000256" key="5">
    <source>
        <dbReference type="SAM" id="SignalP"/>
    </source>
</evidence>
<dbReference type="Pfam" id="PF17839">
    <property type="entry name" value="CNP_C_terminal"/>
    <property type="match status" value="1"/>
</dbReference>
<feature type="domain" description="Cyclic nucleotide phosphodiesterase C-terminal" evidence="7">
    <location>
        <begin position="335"/>
        <end position="436"/>
    </location>
</feature>
<feature type="signal peptide" evidence="5">
    <location>
        <begin position="1"/>
        <end position="25"/>
    </location>
</feature>
<evidence type="ECO:0000313" key="9">
    <source>
        <dbReference type="Proteomes" id="UP000029500"/>
    </source>
</evidence>
<protein>
    <recommendedName>
        <fullName evidence="10">Serine/threonine protein phosphatase</fullName>
    </recommendedName>
</protein>
<dbReference type="RefSeq" id="WP_042267192.1">
    <property type="nucleotide sequence ID" value="NZ_CP009287.1"/>
</dbReference>
<dbReference type="InterPro" id="IPR004843">
    <property type="entry name" value="Calcineurin-like_PHP"/>
</dbReference>
<dbReference type="AlphaFoldDB" id="A0A089MCH7"/>
<organism evidence="8 9">
    <name type="scientific">Paenibacillus graminis</name>
    <dbReference type="NCBI Taxonomy" id="189425"/>
    <lineage>
        <taxon>Bacteria</taxon>
        <taxon>Bacillati</taxon>
        <taxon>Bacillota</taxon>
        <taxon>Bacilli</taxon>
        <taxon>Bacillales</taxon>
        <taxon>Paenibacillaceae</taxon>
        <taxon>Paenibacillus</taxon>
    </lineage>
</organism>
<dbReference type="Pfam" id="PF00149">
    <property type="entry name" value="Metallophos"/>
    <property type="match status" value="1"/>
</dbReference>
<dbReference type="GO" id="GO:0046872">
    <property type="term" value="F:metal ion binding"/>
    <property type="evidence" value="ECO:0007669"/>
    <property type="project" value="UniProtKB-KW"/>
</dbReference>
<dbReference type="EMBL" id="CP009287">
    <property type="protein sequence ID" value="AIQ70070.1"/>
    <property type="molecule type" value="Genomic_DNA"/>
</dbReference>
<dbReference type="InterPro" id="IPR040869">
    <property type="entry name" value="CNP_C"/>
</dbReference>
<comment type="similarity">
    <text evidence="4">Belongs to the cyclic nucleotide phosphodiesterase class-III family.</text>
</comment>
<evidence type="ECO:0000256" key="1">
    <source>
        <dbReference type="ARBA" id="ARBA00022723"/>
    </source>
</evidence>
<dbReference type="STRING" id="189425.PGRAT_22270"/>
<dbReference type="Proteomes" id="UP000029500">
    <property type="component" value="Chromosome"/>
</dbReference>
<dbReference type="PANTHER" id="PTHR42988">
    <property type="entry name" value="PHOSPHOHYDROLASE"/>
    <property type="match status" value="1"/>
</dbReference>
<name>A0A089MCH7_9BACL</name>
<feature type="domain" description="Calcineurin-like phosphoesterase" evidence="6">
    <location>
        <begin position="42"/>
        <end position="285"/>
    </location>
</feature>